<dbReference type="Proteomes" id="UP000649739">
    <property type="component" value="Unassembled WGS sequence"/>
</dbReference>
<reference evidence="2" key="2">
    <citation type="submission" date="2020-09" db="EMBL/GenBank/DDBJ databases">
        <authorList>
            <person name="Sun Q."/>
            <person name="Ohkuma M."/>
        </authorList>
    </citation>
    <scope>NUCLEOTIDE SEQUENCE</scope>
    <source>
        <strain evidence="2">JCM 3090</strain>
    </source>
</reference>
<feature type="domain" description="TniQ" evidence="1">
    <location>
        <begin position="11"/>
        <end position="88"/>
    </location>
</feature>
<dbReference type="EMBL" id="BMQB01000001">
    <property type="protein sequence ID" value="GGJ75167.1"/>
    <property type="molecule type" value="Genomic_DNA"/>
</dbReference>
<accession>A0A8J3F743</accession>
<gene>
    <name evidence="2" type="ORF">GCM10010123_01430</name>
</gene>
<proteinExistence type="predicted"/>
<sequence>MLTGLTGEETTALTAATGTPDSVLAAMTLRRFDGVAVTINAQRRVLEHPPAWRRHAGSRYCPRCLRDGGRWQLAWRLPWTACCPHHHRILAEQCPACLRRVRPDRPGHRGRPSVPGTCTAAPAGTGAGGHHTPVCGQRLDEVDTVVLRPDGSTIAAAGRVTELIDTSAAGEETGRDALADIFKLATRALSAVNHSGLSRPAIVEGILADCGGVVPAPYASLGPVAAHTVAVSTAVAVAAHTAGPVGDEVLAWLLNASGRQQPHSVLRPWLRCQPPLVRRVLAVCDPTLRAYHRLAYRSSTANPSPRDTGTDELVHRAAALPALMWPTWTAALLPVGQDRSGATRGARAALAALTLVPGSRVSTTQAMRMLGAPAAPNAISSYLARLTETQHRITIDWLAELADLLDTDGSAIDYRRRRALFSTGATVDRGAYAELASQLGWPTPSRLQLRILDQHLTVLLTGAPPCGINIYDGFNPLTVALPTALQRFLDQQSRHCLDTHHISEPCTWAPNLPTHRPPLGIDYRLVDIAHLADQITAHLDAGRPLARITDATGIPPGHIKLLAESTEVTAPARWWNRLADDPDHDTLLDPNRLRCLYYDQELPLRDIALRCLADQTTVRAAMTAAGIHQSPSRPRKANISREWFDQHFIGSGKTVRQAARAAGCSATTLRTYAKSYGIALGESASDRGAPA</sequence>
<evidence type="ECO:0000313" key="3">
    <source>
        <dbReference type="Proteomes" id="UP000649739"/>
    </source>
</evidence>
<dbReference type="InterPro" id="IPR009492">
    <property type="entry name" value="TniQ"/>
</dbReference>
<comment type="caution">
    <text evidence="2">The sequence shown here is derived from an EMBL/GenBank/DDBJ whole genome shotgun (WGS) entry which is preliminary data.</text>
</comment>
<protein>
    <recommendedName>
        <fullName evidence="1">TniQ domain-containing protein</fullName>
    </recommendedName>
</protein>
<dbReference type="AlphaFoldDB" id="A0A8J3F743"/>
<organism evidence="2 3">
    <name type="scientific">Pilimelia anulata</name>
    <dbReference type="NCBI Taxonomy" id="53371"/>
    <lineage>
        <taxon>Bacteria</taxon>
        <taxon>Bacillati</taxon>
        <taxon>Actinomycetota</taxon>
        <taxon>Actinomycetes</taxon>
        <taxon>Micromonosporales</taxon>
        <taxon>Micromonosporaceae</taxon>
        <taxon>Pilimelia</taxon>
    </lineage>
</organism>
<evidence type="ECO:0000259" key="1">
    <source>
        <dbReference type="Pfam" id="PF06527"/>
    </source>
</evidence>
<keyword evidence="3" id="KW-1185">Reference proteome</keyword>
<evidence type="ECO:0000313" key="2">
    <source>
        <dbReference type="EMBL" id="GGJ75167.1"/>
    </source>
</evidence>
<reference evidence="2" key="1">
    <citation type="journal article" date="2014" name="Int. J. Syst. Evol. Microbiol.">
        <title>Complete genome sequence of Corynebacterium casei LMG S-19264T (=DSM 44701T), isolated from a smear-ripened cheese.</title>
        <authorList>
            <consortium name="US DOE Joint Genome Institute (JGI-PGF)"/>
            <person name="Walter F."/>
            <person name="Albersmeier A."/>
            <person name="Kalinowski J."/>
            <person name="Ruckert C."/>
        </authorList>
    </citation>
    <scope>NUCLEOTIDE SEQUENCE</scope>
    <source>
        <strain evidence="2">JCM 3090</strain>
    </source>
</reference>
<dbReference type="Pfam" id="PF06527">
    <property type="entry name" value="TniQ"/>
    <property type="match status" value="1"/>
</dbReference>
<name>A0A8J3F743_9ACTN</name>